<dbReference type="PANTHER" id="PTHR21089:SF1">
    <property type="entry name" value="BIFUNCTIONAL 3-DEHYDROQUINATE DEHYDRATASE_SHIKIMATE DEHYDROGENASE, CHLOROPLASTIC"/>
    <property type="match status" value="1"/>
</dbReference>
<dbReference type="Proteomes" id="UP000186074">
    <property type="component" value="Chromosome"/>
</dbReference>
<feature type="binding site" evidence="8">
    <location>
        <position position="84"/>
    </location>
    <ligand>
        <name>shikimate</name>
        <dbReference type="ChEBI" id="CHEBI:36208"/>
    </ligand>
</feature>
<dbReference type="EMBL" id="CP019070">
    <property type="protein sequence ID" value="APW65818.1"/>
    <property type="molecule type" value="Genomic_DNA"/>
</dbReference>
<keyword evidence="4 8" id="KW-0521">NADP</keyword>
<evidence type="ECO:0000256" key="2">
    <source>
        <dbReference type="ARBA" id="ARBA00012962"/>
    </source>
</evidence>
<dbReference type="PANTHER" id="PTHR21089">
    <property type="entry name" value="SHIKIMATE DEHYDROGENASE"/>
    <property type="match status" value="1"/>
</dbReference>
<dbReference type="RefSeq" id="WP_076086834.1">
    <property type="nucleotide sequence ID" value="NZ_CP019070.1"/>
</dbReference>
<feature type="binding site" evidence="8">
    <location>
        <position position="235"/>
    </location>
    <ligand>
        <name>shikimate</name>
        <dbReference type="ChEBI" id="CHEBI:36208"/>
    </ligand>
</feature>
<dbReference type="GO" id="GO:0005829">
    <property type="term" value="C:cytosol"/>
    <property type="evidence" value="ECO:0007669"/>
    <property type="project" value="TreeGrafter"/>
</dbReference>
<evidence type="ECO:0000259" key="10">
    <source>
        <dbReference type="Pfam" id="PF08501"/>
    </source>
</evidence>
<dbReference type="UniPathway" id="UPA00053">
    <property type="reaction ID" value="UER00087"/>
</dbReference>
<dbReference type="InterPro" id="IPR011342">
    <property type="entry name" value="Shikimate_DH"/>
</dbReference>
<dbReference type="Gene3D" id="3.40.50.720">
    <property type="entry name" value="NAD(P)-binding Rossmann-like Domain"/>
    <property type="match status" value="1"/>
</dbReference>
<sequence>MEKFVIFGNPVSHSKSPQMQNAGFKALNYDGNYDKHHLEDGSIIKEEFIKNSYEGANITVPHKEHAFANADEVRGIAKKIQAVNTYINENGKVIAYNTDAPGFLKAIESFGKIKSVLLLGAGGTAKAIALALQEKNIEVTVLNRSEGKLEFFKNENITSYSWDNFEIKEFDLVVNSTSAGLKDDYLPCDKKLLEDVFKTAKYAFDCVYGKITPFLALAKENGLEIKDGEDMLLYQGVLAFEYFTKQKVDNTISEAMRKGLKDKS</sequence>
<feature type="binding site" evidence="8">
    <location>
        <position position="208"/>
    </location>
    <ligand>
        <name>shikimate</name>
        <dbReference type="ChEBI" id="CHEBI:36208"/>
    </ligand>
</feature>
<protein>
    <recommendedName>
        <fullName evidence="2 8">Shikimate dehydrogenase (NADP(+))</fullName>
        <shortName evidence="8">SDH</shortName>
        <ecNumber evidence="2 8">1.1.1.25</ecNumber>
    </recommendedName>
</protein>
<comment type="similarity">
    <text evidence="8">Belongs to the shikimate dehydrogenase family.</text>
</comment>
<dbReference type="GO" id="GO:0050661">
    <property type="term" value="F:NADP binding"/>
    <property type="evidence" value="ECO:0007669"/>
    <property type="project" value="InterPro"/>
</dbReference>
<dbReference type="InterPro" id="IPR041121">
    <property type="entry name" value="SDH_C"/>
</dbReference>
<dbReference type="GO" id="GO:0009073">
    <property type="term" value="P:aromatic amino acid family biosynthetic process"/>
    <property type="evidence" value="ECO:0007669"/>
    <property type="project" value="UniProtKB-KW"/>
</dbReference>
<feature type="domain" description="SDH C-terminal" evidence="11">
    <location>
        <begin position="228"/>
        <end position="257"/>
    </location>
</feature>
<reference evidence="12 13" key="1">
    <citation type="submission" date="2017-01" db="EMBL/GenBank/DDBJ databases">
        <title>Genome sequencing of Arcobacter sp. LPB0137.</title>
        <authorList>
            <person name="Lee G.-W."/>
            <person name="Yi H."/>
        </authorList>
    </citation>
    <scope>NUCLEOTIDE SEQUENCE [LARGE SCALE GENOMIC DNA]</scope>
    <source>
        <strain evidence="12 13">LPB0137</strain>
    </source>
</reference>
<keyword evidence="5 8" id="KW-0560">Oxidoreductase</keyword>
<feature type="binding site" evidence="8">
    <location>
        <position position="59"/>
    </location>
    <ligand>
        <name>shikimate</name>
        <dbReference type="ChEBI" id="CHEBI:36208"/>
    </ligand>
</feature>
<evidence type="ECO:0000256" key="8">
    <source>
        <dbReference type="HAMAP-Rule" id="MF_00222"/>
    </source>
</evidence>
<dbReference type="InterPro" id="IPR022893">
    <property type="entry name" value="Shikimate_DH_fam"/>
</dbReference>
<evidence type="ECO:0000259" key="9">
    <source>
        <dbReference type="Pfam" id="PF01488"/>
    </source>
</evidence>
<proteinExistence type="inferred from homology"/>
<comment type="catalytic activity">
    <reaction evidence="7 8">
        <text>shikimate + NADP(+) = 3-dehydroshikimate + NADPH + H(+)</text>
        <dbReference type="Rhea" id="RHEA:17737"/>
        <dbReference type="ChEBI" id="CHEBI:15378"/>
        <dbReference type="ChEBI" id="CHEBI:16630"/>
        <dbReference type="ChEBI" id="CHEBI:36208"/>
        <dbReference type="ChEBI" id="CHEBI:57783"/>
        <dbReference type="ChEBI" id="CHEBI:58349"/>
        <dbReference type="EC" id="1.1.1.25"/>
    </reaction>
</comment>
<keyword evidence="6 8" id="KW-0057">Aromatic amino acid biosynthesis</keyword>
<dbReference type="InterPro" id="IPR006151">
    <property type="entry name" value="Shikm_DH/Glu-tRNA_Rdtase"/>
</dbReference>
<dbReference type="NCBIfam" id="TIGR00507">
    <property type="entry name" value="aroE"/>
    <property type="match status" value="1"/>
</dbReference>
<feature type="binding site" evidence="8">
    <location>
        <begin position="14"/>
        <end position="16"/>
    </location>
    <ligand>
        <name>shikimate</name>
        <dbReference type="ChEBI" id="CHEBI:36208"/>
    </ligand>
</feature>
<dbReference type="KEGG" id="alp:LPB137_08100"/>
<evidence type="ECO:0000256" key="3">
    <source>
        <dbReference type="ARBA" id="ARBA00022605"/>
    </source>
</evidence>
<evidence type="ECO:0000256" key="5">
    <source>
        <dbReference type="ARBA" id="ARBA00023002"/>
    </source>
</evidence>
<dbReference type="Gene3D" id="3.40.50.10860">
    <property type="entry name" value="Leucine Dehydrogenase, chain A, domain 1"/>
    <property type="match status" value="1"/>
</dbReference>
<dbReference type="HAMAP" id="MF_00222">
    <property type="entry name" value="Shikimate_DH_AroE"/>
    <property type="match status" value="1"/>
</dbReference>
<feature type="domain" description="Shikimate dehydrogenase substrate binding N-terminal" evidence="10">
    <location>
        <begin position="6"/>
        <end position="85"/>
    </location>
</feature>
<dbReference type="OrthoDB" id="9792692at2"/>
<evidence type="ECO:0000256" key="4">
    <source>
        <dbReference type="ARBA" id="ARBA00022857"/>
    </source>
</evidence>
<dbReference type="STRING" id="1850254.LPB137_08100"/>
<evidence type="ECO:0000256" key="7">
    <source>
        <dbReference type="ARBA" id="ARBA00049442"/>
    </source>
</evidence>
<dbReference type="EC" id="1.1.1.25" evidence="2 8"/>
<dbReference type="Pfam" id="PF08501">
    <property type="entry name" value="Shikimate_dh_N"/>
    <property type="match status" value="1"/>
</dbReference>
<dbReference type="GO" id="GO:0004764">
    <property type="term" value="F:shikimate 3-dehydrogenase (NADP+) activity"/>
    <property type="evidence" value="ECO:0007669"/>
    <property type="project" value="UniProtKB-UniRule"/>
</dbReference>
<gene>
    <name evidence="8" type="primary">aroE</name>
    <name evidence="12" type="ORF">LPB137_08100</name>
</gene>
<dbReference type="Pfam" id="PF18317">
    <property type="entry name" value="SDH_C"/>
    <property type="match status" value="1"/>
</dbReference>
<name>A0A1P8KMR4_9BACT</name>
<feature type="binding site" evidence="8">
    <location>
        <position position="206"/>
    </location>
    <ligand>
        <name>NADP(+)</name>
        <dbReference type="ChEBI" id="CHEBI:58349"/>
    </ligand>
</feature>
<keyword evidence="13" id="KW-1185">Reference proteome</keyword>
<dbReference type="SUPFAM" id="SSF53223">
    <property type="entry name" value="Aminoacid dehydrogenase-like, N-terminal domain"/>
    <property type="match status" value="1"/>
</dbReference>
<evidence type="ECO:0000256" key="1">
    <source>
        <dbReference type="ARBA" id="ARBA00004871"/>
    </source>
</evidence>
<dbReference type="InterPro" id="IPR046346">
    <property type="entry name" value="Aminoacid_DH-like_N_sf"/>
</dbReference>
<feature type="active site" description="Proton acceptor" evidence="8">
    <location>
        <position position="63"/>
    </location>
</feature>
<dbReference type="Pfam" id="PF01488">
    <property type="entry name" value="Shikimate_DH"/>
    <property type="match status" value="1"/>
</dbReference>
<feature type="binding site" evidence="8">
    <location>
        <position position="99"/>
    </location>
    <ligand>
        <name>shikimate</name>
        <dbReference type="ChEBI" id="CHEBI:36208"/>
    </ligand>
</feature>
<dbReference type="InterPro" id="IPR013708">
    <property type="entry name" value="Shikimate_DH-bd_N"/>
</dbReference>
<evidence type="ECO:0000313" key="12">
    <source>
        <dbReference type="EMBL" id="APW65818.1"/>
    </source>
</evidence>
<dbReference type="CDD" id="cd01065">
    <property type="entry name" value="NAD_bind_Shikimate_DH"/>
    <property type="match status" value="1"/>
</dbReference>
<organism evidence="12 13">
    <name type="scientific">Poseidonibacter parvus</name>
    <dbReference type="NCBI Taxonomy" id="1850254"/>
    <lineage>
        <taxon>Bacteria</taxon>
        <taxon>Pseudomonadati</taxon>
        <taxon>Campylobacterota</taxon>
        <taxon>Epsilonproteobacteria</taxon>
        <taxon>Campylobacterales</taxon>
        <taxon>Arcobacteraceae</taxon>
        <taxon>Poseidonibacter</taxon>
    </lineage>
</organism>
<comment type="function">
    <text evidence="8">Involved in the biosynthesis of the chorismate, which leads to the biosynthesis of aromatic amino acids. Catalyzes the reversible NADPH linked reduction of 3-dehydroshikimate (DHSA) to yield shikimate (SA).</text>
</comment>
<comment type="caution">
    <text evidence="8">Lacks conserved residue(s) required for the propagation of feature annotation.</text>
</comment>
<evidence type="ECO:0000259" key="11">
    <source>
        <dbReference type="Pfam" id="PF18317"/>
    </source>
</evidence>
<dbReference type="InterPro" id="IPR036291">
    <property type="entry name" value="NAD(P)-bd_dom_sf"/>
</dbReference>
<comment type="subunit">
    <text evidence="8">Homodimer.</text>
</comment>
<dbReference type="NCBIfam" id="NF001316">
    <property type="entry name" value="PRK00258.2-5"/>
    <property type="match status" value="1"/>
</dbReference>
<comment type="pathway">
    <text evidence="1 8">Metabolic intermediate biosynthesis; chorismate biosynthesis; chorismate from D-erythrose 4-phosphate and phosphoenolpyruvate: step 4/7.</text>
</comment>
<dbReference type="AlphaFoldDB" id="A0A1P8KMR4"/>
<evidence type="ECO:0000313" key="13">
    <source>
        <dbReference type="Proteomes" id="UP000186074"/>
    </source>
</evidence>
<evidence type="ECO:0000256" key="6">
    <source>
        <dbReference type="ARBA" id="ARBA00023141"/>
    </source>
</evidence>
<dbReference type="GO" id="GO:0008652">
    <property type="term" value="P:amino acid biosynthetic process"/>
    <property type="evidence" value="ECO:0007669"/>
    <property type="project" value="UniProtKB-KW"/>
</dbReference>
<keyword evidence="3 8" id="KW-0028">Amino-acid biosynthesis</keyword>
<dbReference type="SUPFAM" id="SSF51735">
    <property type="entry name" value="NAD(P)-binding Rossmann-fold domains"/>
    <property type="match status" value="1"/>
</dbReference>
<feature type="domain" description="Quinate/shikimate 5-dehydrogenase/glutamyl-tRNA reductase" evidence="9">
    <location>
        <begin position="112"/>
        <end position="179"/>
    </location>
</feature>
<dbReference type="GO" id="GO:0009423">
    <property type="term" value="P:chorismate biosynthetic process"/>
    <property type="evidence" value="ECO:0007669"/>
    <property type="project" value="UniProtKB-UniRule"/>
</dbReference>
<accession>A0A1P8KMR4</accession>
<feature type="binding site" evidence="8">
    <location>
        <position position="228"/>
    </location>
    <ligand>
        <name>NADP(+)</name>
        <dbReference type="ChEBI" id="CHEBI:58349"/>
    </ligand>
</feature>
<dbReference type="GO" id="GO:0019632">
    <property type="term" value="P:shikimate metabolic process"/>
    <property type="evidence" value="ECO:0007669"/>
    <property type="project" value="InterPro"/>
</dbReference>